<dbReference type="KEGG" id="mes:Meso_3356"/>
<feature type="signal peptide" evidence="1">
    <location>
        <begin position="1"/>
        <end position="29"/>
    </location>
</feature>
<dbReference type="InterPro" id="IPR036249">
    <property type="entry name" value="Thioredoxin-like_sf"/>
</dbReference>
<accession>Q11CZ8</accession>
<reference evidence="2" key="1">
    <citation type="submission" date="2006-06" db="EMBL/GenBank/DDBJ databases">
        <title>Complete sequence of chromosome of Chelativorans sp. BNC1.</title>
        <authorList>
            <consortium name="US DOE Joint Genome Institute"/>
            <person name="Copeland A."/>
            <person name="Lucas S."/>
            <person name="Lapidus A."/>
            <person name="Barry K."/>
            <person name="Detter J.C."/>
            <person name="Glavina del Rio T."/>
            <person name="Hammon N."/>
            <person name="Israni S."/>
            <person name="Dalin E."/>
            <person name="Tice H."/>
            <person name="Pitluck S."/>
            <person name="Chertkov O."/>
            <person name="Brettin T."/>
            <person name="Bruce D."/>
            <person name="Han C."/>
            <person name="Tapia R."/>
            <person name="Gilna P."/>
            <person name="Schmutz J."/>
            <person name="Larimer F."/>
            <person name="Land M."/>
            <person name="Hauser L."/>
            <person name="Kyrpides N."/>
            <person name="Mikhailova N."/>
            <person name="Richardson P."/>
        </authorList>
    </citation>
    <scope>NUCLEOTIDE SEQUENCE</scope>
    <source>
        <strain evidence="2">BNC1</strain>
    </source>
</reference>
<dbReference type="STRING" id="266779.Meso_3356"/>
<dbReference type="PANTHER" id="PTHR36057">
    <property type="match status" value="1"/>
</dbReference>
<dbReference type="InterPro" id="IPR010634">
    <property type="entry name" value="DUF1223"/>
</dbReference>
<dbReference type="AlphaFoldDB" id="Q11CZ8"/>
<dbReference type="HOGENOM" id="CLU_065609_0_0_5"/>
<dbReference type="EMBL" id="CP000390">
    <property type="protein sequence ID" value="ABG64727.1"/>
    <property type="molecule type" value="Genomic_DNA"/>
</dbReference>
<protein>
    <recommendedName>
        <fullName evidence="3">Secreted protein</fullName>
    </recommendedName>
</protein>
<dbReference type="Pfam" id="PF06764">
    <property type="entry name" value="DUF1223"/>
    <property type="match status" value="1"/>
</dbReference>
<dbReference type="PANTHER" id="PTHR36057:SF1">
    <property type="entry name" value="LIPOPROTEIN LIPID ATTACHMENT SITE-LIKE PROTEIN, PUTATIVE (DUF1223)-RELATED"/>
    <property type="match status" value="1"/>
</dbReference>
<proteinExistence type="predicted"/>
<sequence length="252" mass="27110" precursor="true">MRILTARRTLLKMGLVAVALPHLFRTANAAARPAAVVELFTSQGCSRCPPADALFAELAERNDIIALSYHIDYWDYLGWDDQFATPENTDRQRAYGEVLGTGVYTPQIVVNGHIDVVGADRNALSQALRSSPGAGDALTVDVTSSSSNQNIAIEIGEGIAQAAGAHVILAYYRPRHTVEISAGENKGKTVEYRNIVTDFQTVGVWHGKPMRLEFPKTEIKSKGGCCAVLVQSTDEDGNPKAILGAAQVKTVS</sequence>
<evidence type="ECO:0000256" key="1">
    <source>
        <dbReference type="SAM" id="SignalP"/>
    </source>
</evidence>
<gene>
    <name evidence="2" type="ordered locus">Meso_3356</name>
</gene>
<evidence type="ECO:0008006" key="3">
    <source>
        <dbReference type="Google" id="ProtNLM"/>
    </source>
</evidence>
<keyword evidence="1" id="KW-0732">Signal</keyword>
<evidence type="ECO:0000313" key="2">
    <source>
        <dbReference type="EMBL" id="ABG64727.1"/>
    </source>
</evidence>
<dbReference type="eggNOG" id="COG5429">
    <property type="taxonomic scope" value="Bacteria"/>
</dbReference>
<name>Q11CZ8_CHESB</name>
<feature type="chain" id="PRO_5004180120" description="Secreted protein" evidence="1">
    <location>
        <begin position="30"/>
        <end position="252"/>
    </location>
</feature>
<organism evidence="2">
    <name type="scientific">Chelativorans sp. (strain BNC1)</name>
    <dbReference type="NCBI Taxonomy" id="266779"/>
    <lineage>
        <taxon>Bacteria</taxon>
        <taxon>Pseudomonadati</taxon>
        <taxon>Pseudomonadota</taxon>
        <taxon>Alphaproteobacteria</taxon>
        <taxon>Hyphomicrobiales</taxon>
        <taxon>Phyllobacteriaceae</taxon>
        <taxon>Chelativorans</taxon>
    </lineage>
</organism>
<dbReference type="SUPFAM" id="SSF52833">
    <property type="entry name" value="Thioredoxin-like"/>
    <property type="match status" value="1"/>
</dbReference>